<dbReference type="AlphaFoldDB" id="A0A9P5CA50"/>
<reference evidence="2 3" key="1">
    <citation type="submission" date="2018-06" db="EMBL/GenBank/DDBJ databases">
        <title>Genome analysis of cellulolytic fungus Trichoderma lentiforme CFAM-422.</title>
        <authorList>
            <person name="Steindorff A.S."/>
            <person name="Formighieri E.F."/>
            <person name="Midorikawa G.E.O."/>
            <person name="Tamietti M.S."/>
            <person name="Ramos E.Z."/>
            <person name="Silva A.S."/>
            <person name="Bon E.P.S."/>
            <person name="Mendes T.D."/>
            <person name="Damaso M.C.T."/>
            <person name="Favaro L.C.L."/>
        </authorList>
    </citation>
    <scope>NUCLEOTIDE SEQUENCE [LARGE SCALE GENOMIC DNA]</scope>
    <source>
        <strain evidence="2 3">CFAM-422</strain>
    </source>
</reference>
<proteinExistence type="predicted"/>
<comment type="caution">
    <text evidence="2">The sequence shown here is derived from an EMBL/GenBank/DDBJ whole genome shotgun (WGS) entry which is preliminary data.</text>
</comment>
<gene>
    <name evidence="2" type="ORF">CFAM422_008226</name>
</gene>
<organism evidence="2 3">
    <name type="scientific">Trichoderma lentiforme</name>
    <dbReference type="NCBI Taxonomy" id="1567552"/>
    <lineage>
        <taxon>Eukaryota</taxon>
        <taxon>Fungi</taxon>
        <taxon>Dikarya</taxon>
        <taxon>Ascomycota</taxon>
        <taxon>Pezizomycotina</taxon>
        <taxon>Sordariomycetes</taxon>
        <taxon>Hypocreomycetidae</taxon>
        <taxon>Hypocreales</taxon>
        <taxon>Hypocreaceae</taxon>
        <taxon>Trichoderma</taxon>
    </lineage>
</organism>
<dbReference type="EMBL" id="QLNT01000014">
    <property type="protein sequence ID" value="KAF3067918.1"/>
    <property type="molecule type" value="Genomic_DNA"/>
</dbReference>
<evidence type="ECO:0000313" key="3">
    <source>
        <dbReference type="Proteomes" id="UP000801864"/>
    </source>
</evidence>
<protein>
    <submittedName>
        <fullName evidence="2">Uncharacterized protein</fullName>
    </submittedName>
</protein>
<dbReference type="Proteomes" id="UP000801864">
    <property type="component" value="Unassembled WGS sequence"/>
</dbReference>
<feature type="region of interest" description="Disordered" evidence="1">
    <location>
        <begin position="43"/>
        <end position="63"/>
    </location>
</feature>
<accession>A0A9P5CA50</accession>
<keyword evidence="3" id="KW-1185">Reference proteome</keyword>
<sequence length="101" mass="10971">MDVRHAQTGSGVAGAKVQGIATYNNSVFRGKYCQLIEASNEVPTRGNVASDEDAEGHGREGDMPLAKEQRVDVICRLELKVGCRSDGRRCARHVGVGDWQE</sequence>
<evidence type="ECO:0000256" key="1">
    <source>
        <dbReference type="SAM" id="MobiDB-lite"/>
    </source>
</evidence>
<evidence type="ECO:0000313" key="2">
    <source>
        <dbReference type="EMBL" id="KAF3067918.1"/>
    </source>
</evidence>
<name>A0A9P5CA50_9HYPO</name>